<dbReference type="EMBL" id="JQOD01000006">
    <property type="protein sequence ID" value="KGA32222.1"/>
    <property type="molecule type" value="Genomic_DNA"/>
</dbReference>
<dbReference type="RefSeq" id="WP_039317136.1">
    <property type="nucleotide sequence ID" value="NZ_JQOD01000006.1"/>
</dbReference>
<dbReference type="AlphaFoldDB" id="A0A0M2EWI3"/>
<keyword evidence="4 7" id="KW-1133">Transmembrane helix</keyword>
<dbReference type="NCBIfam" id="TIGR00773">
    <property type="entry name" value="NhaA"/>
    <property type="match status" value="1"/>
</dbReference>
<proteinExistence type="inferred from homology"/>
<comment type="function">
    <text evidence="7">Na(+)/H(+) antiporter that extrudes sodium in exchange for external protons.</text>
</comment>
<keyword evidence="7" id="KW-0050">Antiport</keyword>
<dbReference type="InterPro" id="IPR023171">
    <property type="entry name" value="Na/H_antiporter_dom_sf"/>
</dbReference>
<feature type="transmembrane region" description="Helical" evidence="7">
    <location>
        <begin position="99"/>
        <end position="119"/>
    </location>
</feature>
<accession>A0A0M2EWI3</accession>
<feature type="transmembrane region" description="Helical" evidence="7">
    <location>
        <begin position="359"/>
        <end position="382"/>
    </location>
</feature>
<keyword evidence="7" id="KW-0406">Ion transport</keyword>
<organism evidence="8 9">
    <name type="scientific">Pectobacterium brasiliense</name>
    <dbReference type="NCBI Taxonomy" id="180957"/>
    <lineage>
        <taxon>Bacteria</taxon>
        <taxon>Pseudomonadati</taxon>
        <taxon>Pseudomonadota</taxon>
        <taxon>Gammaproteobacteria</taxon>
        <taxon>Enterobacterales</taxon>
        <taxon>Pectobacteriaceae</taxon>
        <taxon>Pectobacterium</taxon>
    </lineage>
</organism>
<evidence type="ECO:0000256" key="7">
    <source>
        <dbReference type="HAMAP-Rule" id="MF_01844"/>
    </source>
</evidence>
<feature type="transmembrane region" description="Helical" evidence="7">
    <location>
        <begin position="210"/>
        <end position="240"/>
    </location>
</feature>
<evidence type="ECO:0000256" key="3">
    <source>
        <dbReference type="ARBA" id="ARBA00022692"/>
    </source>
</evidence>
<keyword evidence="2 7" id="KW-1003">Cell membrane</keyword>
<reference evidence="8 9" key="1">
    <citation type="submission" date="2014-08" db="EMBL/GenBank/DDBJ databases">
        <title>Genome sequences of NCPPB Pectobacterium isolates.</title>
        <authorList>
            <person name="Glover R.H."/>
            <person name="Sapp M."/>
            <person name="Elphinstone J."/>
        </authorList>
    </citation>
    <scope>NUCLEOTIDE SEQUENCE [LARGE SCALE GENOMIC DNA]</scope>
    <source>
        <strain evidence="8 9">LMG 21372</strain>
    </source>
</reference>
<dbReference type="GO" id="GO:0005886">
    <property type="term" value="C:plasma membrane"/>
    <property type="evidence" value="ECO:0007669"/>
    <property type="project" value="UniProtKB-SubCell"/>
</dbReference>
<name>A0A0M2EWI3_9GAMM</name>
<keyword evidence="7" id="KW-0915">Sodium</keyword>
<keyword evidence="3 7" id="KW-0812">Transmembrane</keyword>
<sequence>MITMIRRFIQLDAAAGVMLMMATVLALTFANWSVTAAGYQQFLMMPVEMRFGALEINKNLLLWINDGLMAVFFLLIGLEVKRELIEGSLASRQQAMLPLAAAVGGMMFPALLFLLFNANDEVTRAGWAIPAATDIAFAIGVLTLLGKRVPAGLKVFLLALAIIDDLGAILIIALFYTQQIFWPALGGAVLAIAALAYMNRQRVGKTSAYLLVGIVLWVCILKCGVHATLAGVIVGFFIPLRTSDGQPSPATTLEHGLQTWVAFLIIPLFAFANAGIVLQGIVLEKLFSPLSLGIAAGLLIGKPLGITLFSWLTIRLGYARLPAGVHFSQIVAVSVLCGIGFTMSIFITLLAFSGGDAELITYAKLGILLASGLAALLGYLALRTVLPTLDKAMQPCKG</sequence>
<feature type="transmembrane region" description="Helical" evidence="7">
    <location>
        <begin position="326"/>
        <end position="352"/>
    </location>
</feature>
<dbReference type="HAMAP" id="MF_01844">
    <property type="entry name" value="NhaA"/>
    <property type="match status" value="1"/>
</dbReference>
<feature type="transmembrane region" description="Helical" evidence="7">
    <location>
        <begin position="180"/>
        <end position="198"/>
    </location>
</feature>
<dbReference type="GO" id="GO:0006885">
    <property type="term" value="P:regulation of pH"/>
    <property type="evidence" value="ECO:0007669"/>
    <property type="project" value="UniProtKB-UniRule"/>
</dbReference>
<dbReference type="Pfam" id="PF06965">
    <property type="entry name" value="Na_H_antiport_1"/>
    <property type="match status" value="1"/>
</dbReference>
<comment type="similarity">
    <text evidence="7">Belongs to the NhaA Na(+)/H(+) (TC 2.A.33) antiporter family.</text>
</comment>
<dbReference type="Gene3D" id="1.20.1530.10">
    <property type="entry name" value="Na+/H+ antiporter like domain"/>
    <property type="match status" value="1"/>
</dbReference>
<protein>
    <recommendedName>
        <fullName evidence="7">Na(+)/H(+) antiporter NhaA</fullName>
    </recommendedName>
    <alternativeName>
        <fullName evidence="7">Sodium/proton antiporter NhaA</fullName>
    </alternativeName>
</protein>
<evidence type="ECO:0000256" key="6">
    <source>
        <dbReference type="ARBA" id="ARBA00023201"/>
    </source>
</evidence>
<dbReference type="OrthoDB" id="9808135at2"/>
<dbReference type="GO" id="GO:0015385">
    <property type="term" value="F:sodium:proton antiporter activity"/>
    <property type="evidence" value="ECO:0007669"/>
    <property type="project" value="UniProtKB-UniRule"/>
</dbReference>
<dbReference type="Proteomes" id="UP000029435">
    <property type="component" value="Unassembled WGS sequence"/>
</dbReference>
<dbReference type="PANTHER" id="PTHR30341:SF0">
    <property type="entry name" value="NA(+)_H(+) ANTIPORTER NHAA"/>
    <property type="match status" value="1"/>
</dbReference>
<keyword evidence="5 7" id="KW-0472">Membrane</keyword>
<evidence type="ECO:0000256" key="5">
    <source>
        <dbReference type="ARBA" id="ARBA00023136"/>
    </source>
</evidence>
<dbReference type="NCBIfam" id="NF007111">
    <property type="entry name" value="PRK09560.1"/>
    <property type="match status" value="1"/>
</dbReference>
<evidence type="ECO:0000256" key="2">
    <source>
        <dbReference type="ARBA" id="ARBA00022475"/>
    </source>
</evidence>
<feature type="transmembrane region" description="Helical" evidence="7">
    <location>
        <begin position="260"/>
        <end position="283"/>
    </location>
</feature>
<keyword evidence="6 7" id="KW-0739">Sodium transport</keyword>
<dbReference type="InterPro" id="IPR004670">
    <property type="entry name" value="NhaA"/>
</dbReference>
<dbReference type="NCBIfam" id="NF007112">
    <property type="entry name" value="PRK09561.1"/>
    <property type="match status" value="1"/>
</dbReference>
<feature type="transmembrane region" description="Helical" evidence="7">
    <location>
        <begin position="290"/>
        <end position="314"/>
    </location>
</feature>
<dbReference type="PANTHER" id="PTHR30341">
    <property type="entry name" value="SODIUM ION/PROTON ANTIPORTER NHAA-RELATED"/>
    <property type="match status" value="1"/>
</dbReference>
<feature type="transmembrane region" description="Helical" evidence="7">
    <location>
        <begin position="155"/>
        <end position="174"/>
    </location>
</feature>
<evidence type="ECO:0000313" key="9">
    <source>
        <dbReference type="Proteomes" id="UP000029435"/>
    </source>
</evidence>
<feature type="transmembrane region" description="Helical" evidence="7">
    <location>
        <begin position="125"/>
        <end position="146"/>
    </location>
</feature>
<gene>
    <name evidence="7 8" type="primary">nhaA</name>
    <name evidence="8" type="ORF">KU74_18220</name>
</gene>
<evidence type="ECO:0000313" key="8">
    <source>
        <dbReference type="EMBL" id="KGA32222.1"/>
    </source>
</evidence>
<comment type="subcellular location">
    <subcellularLocation>
        <location evidence="1">Cell inner membrane</location>
        <topology evidence="1">Multi-pass membrane protein</topology>
    </subcellularLocation>
    <subcellularLocation>
        <location evidence="7">Cell membrane</location>
        <topology evidence="7">Multi-pass membrane protein</topology>
    </subcellularLocation>
</comment>
<comment type="catalytic activity">
    <reaction evidence="7">
        <text>Na(+)(in) + 2 H(+)(out) = Na(+)(out) + 2 H(+)(in)</text>
        <dbReference type="Rhea" id="RHEA:29251"/>
        <dbReference type="ChEBI" id="CHEBI:15378"/>
        <dbReference type="ChEBI" id="CHEBI:29101"/>
    </reaction>
</comment>
<comment type="caution">
    <text evidence="8">The sequence shown here is derived from an EMBL/GenBank/DDBJ whole genome shotgun (WGS) entry which is preliminary data.</text>
</comment>
<dbReference type="STRING" id="180957.B5S52_03190"/>
<keyword evidence="7" id="KW-0813">Transport</keyword>
<feature type="transmembrane region" description="Helical" evidence="7">
    <location>
        <begin position="60"/>
        <end position="78"/>
    </location>
</feature>
<evidence type="ECO:0000256" key="4">
    <source>
        <dbReference type="ARBA" id="ARBA00022989"/>
    </source>
</evidence>
<evidence type="ECO:0000256" key="1">
    <source>
        <dbReference type="ARBA" id="ARBA00004429"/>
    </source>
</evidence>